<gene>
    <name evidence="1" type="ORF">L6452_14695</name>
</gene>
<evidence type="ECO:0000313" key="2">
    <source>
        <dbReference type="Proteomes" id="UP001055879"/>
    </source>
</evidence>
<name>A0ACB9CLP6_ARCLA</name>
<comment type="caution">
    <text evidence="1">The sequence shown here is derived from an EMBL/GenBank/DDBJ whole genome shotgun (WGS) entry which is preliminary data.</text>
</comment>
<proteinExistence type="predicted"/>
<keyword evidence="2" id="KW-1185">Reference proteome</keyword>
<reference evidence="2" key="1">
    <citation type="journal article" date="2022" name="Mol. Ecol. Resour.">
        <title>The genomes of chicory, endive, great burdock and yacon provide insights into Asteraceae palaeo-polyploidization history and plant inulin production.</title>
        <authorList>
            <person name="Fan W."/>
            <person name="Wang S."/>
            <person name="Wang H."/>
            <person name="Wang A."/>
            <person name="Jiang F."/>
            <person name="Liu H."/>
            <person name="Zhao H."/>
            <person name="Xu D."/>
            <person name="Zhang Y."/>
        </authorList>
    </citation>
    <scope>NUCLEOTIDE SEQUENCE [LARGE SCALE GENOMIC DNA]</scope>
    <source>
        <strain evidence="2">cv. Niubang</strain>
    </source>
</reference>
<sequence>MESRRLLKSMARLLDDCKKMRELKQIHSQIITSPYFSKSDNLFLLSRLIFFCAVSSSGSLTYASHVFRVTHNPNLAIYNAMIRAYSCEFTNKDDKPRSLVLYKQMLLNCIIPDCITIPFLLKECGSRLDLLVGQSIHAHSVKFGLHDDVYVRNSMIGFYFACGVLTYACKVFDEMSKRDIVSWNSIIIGGIKKDMPGSSMIEVDGIIYEFSIKGSSEVLVEETKSLLYQLSKEMKVPSRALLFDYLVSNKLTLNPVFLPSSHQFN</sequence>
<evidence type="ECO:0000313" key="1">
    <source>
        <dbReference type="EMBL" id="KAI3735205.1"/>
    </source>
</evidence>
<protein>
    <submittedName>
        <fullName evidence="1">Uncharacterized protein</fullName>
    </submittedName>
</protein>
<dbReference type="Proteomes" id="UP001055879">
    <property type="component" value="Linkage Group LG04"/>
</dbReference>
<reference evidence="1 2" key="2">
    <citation type="journal article" date="2022" name="Mol. Ecol. Resour.">
        <title>The genomes of chicory, endive, great burdock and yacon provide insights into Asteraceae paleo-polyploidization history and plant inulin production.</title>
        <authorList>
            <person name="Fan W."/>
            <person name="Wang S."/>
            <person name="Wang H."/>
            <person name="Wang A."/>
            <person name="Jiang F."/>
            <person name="Liu H."/>
            <person name="Zhao H."/>
            <person name="Xu D."/>
            <person name="Zhang Y."/>
        </authorList>
    </citation>
    <scope>NUCLEOTIDE SEQUENCE [LARGE SCALE GENOMIC DNA]</scope>
    <source>
        <strain evidence="2">cv. Niubang</strain>
    </source>
</reference>
<dbReference type="EMBL" id="CM042050">
    <property type="protein sequence ID" value="KAI3735205.1"/>
    <property type="molecule type" value="Genomic_DNA"/>
</dbReference>
<organism evidence="1 2">
    <name type="scientific">Arctium lappa</name>
    <name type="common">Greater burdock</name>
    <name type="synonym">Lappa major</name>
    <dbReference type="NCBI Taxonomy" id="4217"/>
    <lineage>
        <taxon>Eukaryota</taxon>
        <taxon>Viridiplantae</taxon>
        <taxon>Streptophyta</taxon>
        <taxon>Embryophyta</taxon>
        <taxon>Tracheophyta</taxon>
        <taxon>Spermatophyta</taxon>
        <taxon>Magnoliopsida</taxon>
        <taxon>eudicotyledons</taxon>
        <taxon>Gunneridae</taxon>
        <taxon>Pentapetalae</taxon>
        <taxon>asterids</taxon>
        <taxon>campanulids</taxon>
        <taxon>Asterales</taxon>
        <taxon>Asteraceae</taxon>
        <taxon>Carduoideae</taxon>
        <taxon>Cardueae</taxon>
        <taxon>Arctiinae</taxon>
        <taxon>Arctium</taxon>
    </lineage>
</organism>
<accession>A0ACB9CLP6</accession>